<evidence type="ECO:0000313" key="2">
    <source>
        <dbReference type="Proteomes" id="UP000182060"/>
    </source>
</evidence>
<dbReference type="RefSeq" id="WP_071538714.1">
    <property type="nucleotide sequence ID" value="NZ_CP015016.1"/>
</dbReference>
<gene>
    <name evidence="1" type="ORF">AOC25_02035</name>
</gene>
<dbReference type="Gene3D" id="3.40.50.150">
    <property type="entry name" value="Vaccinia Virus protein VP39"/>
    <property type="match status" value="1"/>
</dbReference>
<dbReference type="SUPFAM" id="SSF53335">
    <property type="entry name" value="S-adenosyl-L-methionine-dependent methyltransferases"/>
    <property type="match status" value="1"/>
</dbReference>
<evidence type="ECO:0008006" key="3">
    <source>
        <dbReference type="Google" id="ProtNLM"/>
    </source>
</evidence>
<organism evidence="1 2">
    <name type="scientific">Polynucleobacter asymbioticus</name>
    <dbReference type="NCBI Taxonomy" id="576611"/>
    <lineage>
        <taxon>Bacteria</taxon>
        <taxon>Pseudomonadati</taxon>
        <taxon>Pseudomonadota</taxon>
        <taxon>Betaproteobacteria</taxon>
        <taxon>Burkholderiales</taxon>
        <taxon>Burkholderiaceae</taxon>
        <taxon>Polynucleobacter</taxon>
    </lineage>
</organism>
<proteinExistence type="predicted"/>
<accession>A0AAC9IRG6</accession>
<dbReference type="AlphaFoldDB" id="A0AAC9IRG6"/>
<dbReference type="EMBL" id="CP015017">
    <property type="protein sequence ID" value="APC00485.1"/>
    <property type="molecule type" value="Genomic_DNA"/>
</dbReference>
<dbReference type="Proteomes" id="UP000182060">
    <property type="component" value="Chromosome"/>
</dbReference>
<evidence type="ECO:0000313" key="1">
    <source>
        <dbReference type="EMBL" id="APC00485.1"/>
    </source>
</evidence>
<name>A0AAC9IRG6_9BURK</name>
<dbReference type="InterPro" id="IPR029063">
    <property type="entry name" value="SAM-dependent_MTases_sf"/>
</dbReference>
<reference evidence="1" key="1">
    <citation type="journal article" date="2017" name="Appl. Environ. Microbiol.">
        <title>Microdiversification of a pelagic Polynucleobacter species is mainly driven by acquisition of genomic islands from a partially interspecific gene pool.</title>
        <authorList>
            <person name="Hoetzinger M."/>
            <person name="Hahn M.W."/>
            <person name="Jezberova J."/>
            <person name="Schmidt J."/>
            <person name="Koll U."/>
        </authorList>
    </citation>
    <scope>NUCLEOTIDE SEQUENCE</scope>
    <source>
        <strain evidence="1">MWH-RechtKol4</strain>
    </source>
</reference>
<protein>
    <recommendedName>
        <fullName evidence="3">Class I SAM-dependent methyltransferase</fullName>
    </recommendedName>
</protein>
<sequence length="221" mass="25555">MKNGFLHKYFLNNSSKRLHKWIHYFDIYERHLSRFRGKSIVMLEIGVNGGGSLDMWRAYLGDKATIIGIDINPDCKQYESEGIEIFIGSQDDPNLIEEIFKKYPTISIVLDDGSHKMHHMNSSFELMYENLDINGVYIVEDTHTCYWPNFGGGLRQKDTFIEKAKDKVDELNAVHTKAKMAVSRFTKSTDSICFYDSMIVFERRPQGHRLALITKQMPDGS</sequence>